<feature type="transmembrane region" description="Helical" evidence="1">
    <location>
        <begin position="6"/>
        <end position="28"/>
    </location>
</feature>
<name>A0AAW1HQJ5_POPJA</name>
<reference evidence="2 3" key="1">
    <citation type="journal article" date="2024" name="BMC Genomics">
        <title>De novo assembly and annotation of Popillia japonica's genome with initial clues to its potential as an invasive pest.</title>
        <authorList>
            <person name="Cucini C."/>
            <person name="Boschi S."/>
            <person name="Funari R."/>
            <person name="Cardaioli E."/>
            <person name="Iannotti N."/>
            <person name="Marturano G."/>
            <person name="Paoli F."/>
            <person name="Bruttini M."/>
            <person name="Carapelli A."/>
            <person name="Frati F."/>
            <person name="Nardi F."/>
        </authorList>
    </citation>
    <scope>NUCLEOTIDE SEQUENCE [LARGE SCALE GENOMIC DNA]</scope>
    <source>
        <strain evidence="2">DMR45628</strain>
    </source>
</reference>
<dbReference type="AlphaFoldDB" id="A0AAW1HQJ5"/>
<keyword evidence="1" id="KW-0812">Transmembrane</keyword>
<sequence>MDVKILLYKSILMPILLHGAVIWANATARHIKNLQVQQNKCLRIISILLHGAVIWANATARHIKNLQVQQNKCLRIILEVDMRTPILQLHQATGIPLVEEYVERVADRFYLQLHQATGIPLVEEYVERVADRFYNKTMTHDNPLIRGITHTRQIETRHRLRYQPFQLYGTPRR</sequence>
<keyword evidence="1" id="KW-1133">Transmembrane helix</keyword>
<keyword evidence="3" id="KW-1185">Reference proteome</keyword>
<comment type="caution">
    <text evidence="2">The sequence shown here is derived from an EMBL/GenBank/DDBJ whole genome shotgun (WGS) entry which is preliminary data.</text>
</comment>
<proteinExistence type="predicted"/>
<evidence type="ECO:0000313" key="2">
    <source>
        <dbReference type="EMBL" id="KAK9678956.1"/>
    </source>
</evidence>
<dbReference type="EMBL" id="JASPKY010001145">
    <property type="protein sequence ID" value="KAK9678956.1"/>
    <property type="molecule type" value="Genomic_DNA"/>
</dbReference>
<dbReference type="Proteomes" id="UP001458880">
    <property type="component" value="Unassembled WGS sequence"/>
</dbReference>
<keyword evidence="1" id="KW-0472">Membrane</keyword>
<gene>
    <name evidence="2" type="ORF">QE152_g40405</name>
</gene>
<evidence type="ECO:0000256" key="1">
    <source>
        <dbReference type="SAM" id="Phobius"/>
    </source>
</evidence>
<evidence type="ECO:0000313" key="3">
    <source>
        <dbReference type="Proteomes" id="UP001458880"/>
    </source>
</evidence>
<feature type="transmembrane region" description="Helical" evidence="1">
    <location>
        <begin position="40"/>
        <end position="58"/>
    </location>
</feature>
<protein>
    <recommendedName>
        <fullName evidence="4">Secreted protein</fullName>
    </recommendedName>
</protein>
<accession>A0AAW1HQJ5</accession>
<evidence type="ECO:0008006" key="4">
    <source>
        <dbReference type="Google" id="ProtNLM"/>
    </source>
</evidence>
<organism evidence="2 3">
    <name type="scientific">Popillia japonica</name>
    <name type="common">Japanese beetle</name>
    <dbReference type="NCBI Taxonomy" id="7064"/>
    <lineage>
        <taxon>Eukaryota</taxon>
        <taxon>Metazoa</taxon>
        <taxon>Ecdysozoa</taxon>
        <taxon>Arthropoda</taxon>
        <taxon>Hexapoda</taxon>
        <taxon>Insecta</taxon>
        <taxon>Pterygota</taxon>
        <taxon>Neoptera</taxon>
        <taxon>Endopterygota</taxon>
        <taxon>Coleoptera</taxon>
        <taxon>Polyphaga</taxon>
        <taxon>Scarabaeiformia</taxon>
        <taxon>Scarabaeidae</taxon>
        <taxon>Rutelinae</taxon>
        <taxon>Popillia</taxon>
    </lineage>
</organism>